<dbReference type="EMBL" id="BAAAJK010000052">
    <property type="protein sequence ID" value="GAA1401101.1"/>
    <property type="molecule type" value="Genomic_DNA"/>
</dbReference>
<gene>
    <name evidence="19" type="primary">cobS</name>
    <name evidence="20" type="ORF">GCM10009613_58930</name>
</gene>
<evidence type="ECO:0000256" key="2">
    <source>
        <dbReference type="ARBA" id="ARBA00004651"/>
    </source>
</evidence>
<evidence type="ECO:0000313" key="20">
    <source>
        <dbReference type="EMBL" id="GAA1401101.1"/>
    </source>
</evidence>
<evidence type="ECO:0000256" key="11">
    <source>
        <dbReference type="ARBA" id="ARBA00022842"/>
    </source>
</evidence>
<comment type="caution">
    <text evidence="20">The sequence shown here is derived from an EMBL/GenBank/DDBJ whole genome shotgun (WGS) entry which is preliminary data.</text>
</comment>
<feature type="transmembrane region" description="Helical" evidence="19">
    <location>
        <begin position="53"/>
        <end position="79"/>
    </location>
</feature>
<accession>A0ABP4IWR7</accession>
<feature type="transmembrane region" description="Helical" evidence="19">
    <location>
        <begin position="119"/>
        <end position="141"/>
    </location>
</feature>
<keyword evidence="9 19" id="KW-0808">Transferase</keyword>
<dbReference type="Proteomes" id="UP001501414">
    <property type="component" value="Unassembled WGS sequence"/>
</dbReference>
<evidence type="ECO:0000256" key="7">
    <source>
        <dbReference type="ARBA" id="ARBA00022475"/>
    </source>
</evidence>
<feature type="transmembrane region" description="Helical" evidence="19">
    <location>
        <begin position="190"/>
        <end position="212"/>
    </location>
</feature>
<evidence type="ECO:0000256" key="19">
    <source>
        <dbReference type="HAMAP-Rule" id="MF_00719"/>
    </source>
</evidence>
<evidence type="ECO:0000313" key="21">
    <source>
        <dbReference type="Proteomes" id="UP001501414"/>
    </source>
</evidence>
<protein>
    <recommendedName>
        <fullName evidence="6 19">Adenosylcobinamide-GDP ribazoletransferase</fullName>
        <ecNumber evidence="5 19">2.7.8.26</ecNumber>
    </recommendedName>
    <alternativeName>
        <fullName evidence="16 19">Cobalamin synthase</fullName>
    </alternativeName>
    <alternativeName>
        <fullName evidence="15 19">Cobalamin-5'-phosphate synthase</fullName>
    </alternativeName>
</protein>
<evidence type="ECO:0000256" key="4">
    <source>
        <dbReference type="ARBA" id="ARBA00010561"/>
    </source>
</evidence>
<evidence type="ECO:0000256" key="15">
    <source>
        <dbReference type="ARBA" id="ARBA00032605"/>
    </source>
</evidence>
<comment type="subcellular location">
    <subcellularLocation>
        <location evidence="2 19">Cell membrane</location>
        <topology evidence="2 19">Multi-pass membrane protein</topology>
    </subcellularLocation>
</comment>
<evidence type="ECO:0000256" key="8">
    <source>
        <dbReference type="ARBA" id="ARBA00022573"/>
    </source>
</evidence>
<evidence type="ECO:0000256" key="18">
    <source>
        <dbReference type="ARBA" id="ARBA00049504"/>
    </source>
</evidence>
<evidence type="ECO:0000256" key="3">
    <source>
        <dbReference type="ARBA" id="ARBA00004663"/>
    </source>
</evidence>
<keyword evidence="11 19" id="KW-0460">Magnesium</keyword>
<dbReference type="PANTHER" id="PTHR34148">
    <property type="entry name" value="ADENOSYLCOBINAMIDE-GDP RIBAZOLETRANSFERASE"/>
    <property type="match status" value="1"/>
</dbReference>
<feature type="transmembrane region" description="Helical" evidence="19">
    <location>
        <begin position="147"/>
        <end position="169"/>
    </location>
</feature>
<feature type="transmembrane region" description="Helical" evidence="19">
    <location>
        <begin position="232"/>
        <end position="260"/>
    </location>
</feature>
<dbReference type="Pfam" id="PF02654">
    <property type="entry name" value="CobS"/>
    <property type="match status" value="1"/>
</dbReference>
<dbReference type="RefSeq" id="WP_344028801.1">
    <property type="nucleotide sequence ID" value="NZ_BAAAJK010000052.1"/>
</dbReference>
<evidence type="ECO:0000256" key="17">
    <source>
        <dbReference type="ARBA" id="ARBA00048623"/>
    </source>
</evidence>
<evidence type="ECO:0000256" key="10">
    <source>
        <dbReference type="ARBA" id="ARBA00022692"/>
    </source>
</evidence>
<comment type="function">
    <text evidence="14 19">Joins adenosylcobinamide-GDP and alpha-ribazole to generate adenosylcobalamin (Ado-cobalamin). Also synthesizes adenosylcobalamin 5'-phosphate from adenosylcobinamide-GDP and alpha-ribazole 5'-phosphate.</text>
</comment>
<comment type="pathway">
    <text evidence="3 19">Cofactor biosynthesis; adenosylcobalamin biosynthesis; adenosylcobalamin from cob(II)yrinate a,c-diamide: step 7/7.</text>
</comment>
<evidence type="ECO:0000256" key="12">
    <source>
        <dbReference type="ARBA" id="ARBA00022989"/>
    </source>
</evidence>
<evidence type="ECO:0000256" key="16">
    <source>
        <dbReference type="ARBA" id="ARBA00032853"/>
    </source>
</evidence>
<dbReference type="PANTHER" id="PTHR34148:SF1">
    <property type="entry name" value="ADENOSYLCOBINAMIDE-GDP RIBAZOLETRANSFERASE"/>
    <property type="match status" value="1"/>
</dbReference>
<dbReference type="HAMAP" id="MF_00719">
    <property type="entry name" value="CobS"/>
    <property type="match status" value="1"/>
</dbReference>
<comment type="catalytic activity">
    <reaction evidence="18 19">
        <text>alpha-ribazole 5'-phosphate + adenosylcob(III)inamide-GDP = adenosylcob(III)alamin 5'-phosphate + GMP + H(+)</text>
        <dbReference type="Rhea" id="RHEA:23560"/>
        <dbReference type="ChEBI" id="CHEBI:15378"/>
        <dbReference type="ChEBI" id="CHEBI:57918"/>
        <dbReference type="ChEBI" id="CHEBI:58115"/>
        <dbReference type="ChEBI" id="CHEBI:60487"/>
        <dbReference type="ChEBI" id="CHEBI:60493"/>
        <dbReference type="EC" id="2.7.8.26"/>
    </reaction>
</comment>
<organism evidence="20 21">
    <name type="scientific">Pseudonocardia kongjuensis</name>
    <dbReference type="NCBI Taxonomy" id="102227"/>
    <lineage>
        <taxon>Bacteria</taxon>
        <taxon>Bacillati</taxon>
        <taxon>Actinomycetota</taxon>
        <taxon>Actinomycetes</taxon>
        <taxon>Pseudonocardiales</taxon>
        <taxon>Pseudonocardiaceae</taxon>
        <taxon>Pseudonocardia</taxon>
    </lineage>
</organism>
<comment type="catalytic activity">
    <reaction evidence="17 19">
        <text>alpha-ribazole + adenosylcob(III)inamide-GDP = adenosylcob(III)alamin + GMP + H(+)</text>
        <dbReference type="Rhea" id="RHEA:16049"/>
        <dbReference type="ChEBI" id="CHEBI:10329"/>
        <dbReference type="ChEBI" id="CHEBI:15378"/>
        <dbReference type="ChEBI" id="CHEBI:18408"/>
        <dbReference type="ChEBI" id="CHEBI:58115"/>
        <dbReference type="ChEBI" id="CHEBI:60487"/>
        <dbReference type="EC" id="2.7.8.26"/>
    </reaction>
</comment>
<evidence type="ECO:0000256" key="5">
    <source>
        <dbReference type="ARBA" id="ARBA00013200"/>
    </source>
</evidence>
<keyword evidence="8 19" id="KW-0169">Cobalamin biosynthesis</keyword>
<reference evidence="21" key="1">
    <citation type="journal article" date="2019" name="Int. J. Syst. Evol. Microbiol.">
        <title>The Global Catalogue of Microorganisms (GCM) 10K type strain sequencing project: providing services to taxonomists for standard genome sequencing and annotation.</title>
        <authorList>
            <consortium name="The Broad Institute Genomics Platform"/>
            <consortium name="The Broad Institute Genome Sequencing Center for Infectious Disease"/>
            <person name="Wu L."/>
            <person name="Ma J."/>
        </authorList>
    </citation>
    <scope>NUCLEOTIDE SEQUENCE [LARGE SCALE GENOMIC DNA]</scope>
    <source>
        <strain evidence="21">JCM 11896</strain>
    </source>
</reference>
<keyword evidence="13 19" id="KW-0472">Membrane</keyword>
<proteinExistence type="inferred from homology"/>
<evidence type="ECO:0000256" key="9">
    <source>
        <dbReference type="ARBA" id="ARBA00022679"/>
    </source>
</evidence>
<keyword evidence="12 19" id="KW-1133">Transmembrane helix</keyword>
<name>A0ABP4IWR7_9PSEU</name>
<keyword evidence="7 19" id="KW-1003">Cell membrane</keyword>
<evidence type="ECO:0000256" key="1">
    <source>
        <dbReference type="ARBA" id="ARBA00001946"/>
    </source>
</evidence>
<keyword evidence="21" id="KW-1185">Reference proteome</keyword>
<comment type="similarity">
    <text evidence="4 19">Belongs to the CobS family.</text>
</comment>
<evidence type="ECO:0000256" key="14">
    <source>
        <dbReference type="ARBA" id="ARBA00025228"/>
    </source>
</evidence>
<evidence type="ECO:0000256" key="6">
    <source>
        <dbReference type="ARBA" id="ARBA00015850"/>
    </source>
</evidence>
<evidence type="ECO:0000256" key="13">
    <source>
        <dbReference type="ARBA" id="ARBA00023136"/>
    </source>
</evidence>
<dbReference type="InterPro" id="IPR003805">
    <property type="entry name" value="CobS"/>
</dbReference>
<sequence length="294" mass="28625">MTDARPGPLAGLRLAVSWLTVLPARVGTGPDGALPQGVPAAALRWAPVVGIGLGLAGGALLLGLTALGTSPLVAGLLVVGAGALATRGMHLDGLADTADGLGSYGPPERALRIMAEGGAGPFAVVTLVVVLGAQAAALAQLASAPPAAVLVTCALAAGVGRAGFCWVARSGTPAAREGGLGALVAGSQRVWVAPLWWTVLAAAGAAALVPAVDRAGMPRRYADYLPEGPTAFPGVLAGPGIVLVTVGAVLAAALLVAGLARHTRRRFGGMSGDVLGAAEQLAATTVLVVLAAAL</sequence>
<dbReference type="EC" id="2.7.8.26" evidence="5 19"/>
<comment type="cofactor">
    <cofactor evidence="1 19">
        <name>Mg(2+)</name>
        <dbReference type="ChEBI" id="CHEBI:18420"/>
    </cofactor>
</comment>
<keyword evidence="10 19" id="KW-0812">Transmembrane</keyword>